<accession>A0A934JUQ4</accession>
<dbReference type="AlphaFoldDB" id="A0A934JUQ4"/>
<evidence type="ECO:0000313" key="4">
    <source>
        <dbReference type="Proteomes" id="UP000606991"/>
    </source>
</evidence>
<name>A0A934JUQ4_9BACT</name>
<feature type="transmembrane region" description="Helical" evidence="2">
    <location>
        <begin position="251"/>
        <end position="271"/>
    </location>
</feature>
<dbReference type="EMBL" id="JAEKNS010000112">
    <property type="protein sequence ID" value="MBJ7595332.1"/>
    <property type="molecule type" value="Genomic_DNA"/>
</dbReference>
<feature type="compositionally biased region" description="Low complexity" evidence="1">
    <location>
        <begin position="176"/>
        <end position="204"/>
    </location>
</feature>
<evidence type="ECO:0000256" key="1">
    <source>
        <dbReference type="SAM" id="MobiDB-lite"/>
    </source>
</evidence>
<keyword evidence="2" id="KW-0472">Membrane</keyword>
<evidence type="ECO:0000256" key="2">
    <source>
        <dbReference type="SAM" id="Phobius"/>
    </source>
</evidence>
<dbReference type="RefSeq" id="WP_337312339.1">
    <property type="nucleotide sequence ID" value="NZ_JAEKNS010000112.1"/>
</dbReference>
<comment type="caution">
    <text evidence="3">The sequence shown here is derived from an EMBL/GenBank/DDBJ whole genome shotgun (WGS) entry which is preliminary data.</text>
</comment>
<evidence type="ECO:0000313" key="3">
    <source>
        <dbReference type="EMBL" id="MBJ7595332.1"/>
    </source>
</evidence>
<proteinExistence type="predicted"/>
<keyword evidence="2" id="KW-0812">Transmembrane</keyword>
<sequence>MTPRARPLLRVLTRLLAIVSVFAALTVVGAKTSLAPAVEGCAQASGVHHAALVAQHGDGRPPVTTCVSFGTDSITGDELLTAARAQGVESQTLGSSDSGYGKAVCQIDYEPAQYPSTCWSGSSPYWALFVSRGGGAWTESSLGISSQTFRDGDAEGFRYEGQSDGSPPPSPRGVCPVTTPAPTAAATKAAAPAAHRATPPTLTPSAAGVDVIAAAATPTPSTEPSNGATPTTAAFPSTNRSAPLPVGSNTGALVAGILAALLAAALLVQLLRRRRQGTHRAPPP</sequence>
<reference evidence="3 4" key="1">
    <citation type="submission" date="2020-10" db="EMBL/GenBank/DDBJ databases">
        <title>Ca. Dormibacterota MAGs.</title>
        <authorList>
            <person name="Montgomery K."/>
        </authorList>
    </citation>
    <scope>NUCLEOTIDE SEQUENCE [LARGE SCALE GENOMIC DNA]</scope>
    <source>
        <strain evidence="3">SC8812_S17_18</strain>
    </source>
</reference>
<keyword evidence="2" id="KW-1133">Transmembrane helix</keyword>
<organism evidence="3 4">
    <name type="scientific">Candidatus Aeolococcus gillhamiae</name>
    <dbReference type="NCBI Taxonomy" id="3127015"/>
    <lineage>
        <taxon>Bacteria</taxon>
        <taxon>Bacillati</taxon>
        <taxon>Candidatus Dormiibacterota</taxon>
        <taxon>Candidatus Dormibacteria</taxon>
        <taxon>Candidatus Aeolococcales</taxon>
        <taxon>Candidatus Aeolococcaceae</taxon>
        <taxon>Candidatus Aeolococcus</taxon>
    </lineage>
</organism>
<dbReference type="Proteomes" id="UP000606991">
    <property type="component" value="Unassembled WGS sequence"/>
</dbReference>
<feature type="region of interest" description="Disordered" evidence="1">
    <location>
        <begin position="217"/>
        <end position="240"/>
    </location>
</feature>
<feature type="compositionally biased region" description="Polar residues" evidence="1">
    <location>
        <begin position="226"/>
        <end position="240"/>
    </location>
</feature>
<protein>
    <submittedName>
        <fullName evidence="3">Uncharacterized protein</fullName>
    </submittedName>
</protein>
<feature type="region of interest" description="Disordered" evidence="1">
    <location>
        <begin position="154"/>
        <end position="204"/>
    </location>
</feature>
<gene>
    <name evidence="3" type="ORF">JF886_10815</name>
</gene>